<evidence type="ECO:0000256" key="4">
    <source>
        <dbReference type="ARBA" id="ARBA00022729"/>
    </source>
</evidence>
<feature type="binding site" evidence="6">
    <location>
        <position position="59"/>
    </location>
    <ligand>
        <name>molybdate</name>
        <dbReference type="ChEBI" id="CHEBI:36264"/>
    </ligand>
</feature>
<protein>
    <submittedName>
        <fullName evidence="7">Molybdate transport system substrate-binding protein</fullName>
    </submittedName>
</protein>
<evidence type="ECO:0000313" key="7">
    <source>
        <dbReference type="EMBL" id="ROQ25778.1"/>
    </source>
</evidence>
<evidence type="ECO:0000256" key="1">
    <source>
        <dbReference type="ARBA" id="ARBA00009175"/>
    </source>
</evidence>
<sequence length="251" mass="26840">MKLVKSLSLITVIYLFISPVYAKDIQVAVAANFTAPMKQIAQQFEKTSGYKVSLAFGSSGKFFAQIQNGAPYEIFLSADQAKPIAMEKAGLMVPGSRFTYAIGTLALWSPKAGVVKDGGEPLQSGQFNKLSLANPKLAPYGLAATQTLEKMQLTAATRAKWVQGENISQTYQFVASGNADIGFVALSQIMSNGKVTSGSSWLVPSEYYSPIRQDAVLLKAGADDAGAKALLSYLQSDAARAIIHAYGYKTE</sequence>
<dbReference type="GO" id="GO:1901359">
    <property type="term" value="F:tungstate binding"/>
    <property type="evidence" value="ECO:0007669"/>
    <property type="project" value="UniProtKB-ARBA"/>
</dbReference>
<gene>
    <name evidence="7" type="ORF">EDC28_10587</name>
</gene>
<name>A0A3N1PD82_9GAMM</name>
<evidence type="ECO:0000313" key="8">
    <source>
        <dbReference type="Proteomes" id="UP000268033"/>
    </source>
</evidence>
<evidence type="ECO:0000256" key="2">
    <source>
        <dbReference type="ARBA" id="ARBA00022505"/>
    </source>
</evidence>
<dbReference type="PANTHER" id="PTHR30632">
    <property type="entry name" value="MOLYBDATE-BINDING PERIPLASMIC PROTEIN"/>
    <property type="match status" value="1"/>
</dbReference>
<dbReference type="GO" id="GO:0046872">
    <property type="term" value="F:metal ion binding"/>
    <property type="evidence" value="ECO:0007669"/>
    <property type="project" value="UniProtKB-KW"/>
</dbReference>
<organism evidence="7 8">
    <name type="scientific">Gallaecimonas pentaromativorans</name>
    <dbReference type="NCBI Taxonomy" id="584787"/>
    <lineage>
        <taxon>Bacteria</taxon>
        <taxon>Pseudomonadati</taxon>
        <taxon>Pseudomonadota</taxon>
        <taxon>Gammaproteobacteria</taxon>
        <taxon>Enterobacterales</taxon>
        <taxon>Gallaecimonadaceae</taxon>
        <taxon>Gallaecimonas</taxon>
    </lineage>
</organism>
<dbReference type="PANTHER" id="PTHR30632:SF14">
    <property type="entry name" value="TUNGSTATE_MOLYBDATE_CHROMATE-BINDING PROTEIN MODA"/>
    <property type="match status" value="1"/>
</dbReference>
<dbReference type="Gene3D" id="3.40.190.10">
    <property type="entry name" value="Periplasmic binding protein-like II"/>
    <property type="match status" value="2"/>
</dbReference>
<evidence type="ECO:0000256" key="3">
    <source>
        <dbReference type="ARBA" id="ARBA00022723"/>
    </source>
</evidence>
<dbReference type="NCBIfam" id="TIGR01256">
    <property type="entry name" value="modA"/>
    <property type="match status" value="1"/>
</dbReference>
<keyword evidence="8" id="KW-1185">Reference proteome</keyword>
<proteinExistence type="inferred from homology"/>
<keyword evidence="2 6" id="KW-0500">Molybdenum</keyword>
<dbReference type="Pfam" id="PF13531">
    <property type="entry name" value="SBP_bac_11"/>
    <property type="match status" value="1"/>
</dbReference>
<dbReference type="CDD" id="cd13539">
    <property type="entry name" value="PBP2_AvModA"/>
    <property type="match status" value="1"/>
</dbReference>
<dbReference type="GO" id="GO:0030973">
    <property type="term" value="F:molybdate ion binding"/>
    <property type="evidence" value="ECO:0007669"/>
    <property type="project" value="InterPro"/>
</dbReference>
<dbReference type="InterPro" id="IPR005950">
    <property type="entry name" value="ModA"/>
</dbReference>
<dbReference type="FunFam" id="3.40.190.10:FF:000035">
    <property type="entry name" value="Molybdate ABC transporter substrate-binding protein"/>
    <property type="match status" value="1"/>
</dbReference>
<dbReference type="STRING" id="584787.GCA_001247655_02846"/>
<comment type="subunit">
    <text evidence="5">The complex is composed of two ATP-binding proteins (ModC), two transmembrane proteins (ModB) and a solute-binding protein (ModA).</text>
</comment>
<comment type="similarity">
    <text evidence="1">Belongs to the bacterial solute-binding protein ModA family.</text>
</comment>
<dbReference type="Proteomes" id="UP000268033">
    <property type="component" value="Unassembled WGS sequence"/>
</dbReference>
<dbReference type="InterPro" id="IPR044084">
    <property type="entry name" value="AvModA-like_subst-bd"/>
</dbReference>
<dbReference type="GO" id="GO:0015689">
    <property type="term" value="P:molybdate ion transport"/>
    <property type="evidence" value="ECO:0007669"/>
    <property type="project" value="InterPro"/>
</dbReference>
<evidence type="ECO:0000256" key="5">
    <source>
        <dbReference type="ARBA" id="ARBA00062515"/>
    </source>
</evidence>
<comment type="caution">
    <text evidence="7">The sequence shown here is derived from an EMBL/GenBank/DDBJ whole genome shotgun (WGS) entry which is preliminary data.</text>
</comment>
<dbReference type="PIRSF" id="PIRSF004846">
    <property type="entry name" value="ModA"/>
    <property type="match status" value="1"/>
</dbReference>
<keyword evidence="4" id="KW-0732">Signal</keyword>
<evidence type="ECO:0000256" key="6">
    <source>
        <dbReference type="PIRSR" id="PIRSR004846-1"/>
    </source>
</evidence>
<dbReference type="InterPro" id="IPR050682">
    <property type="entry name" value="ModA/WtpA"/>
</dbReference>
<reference evidence="7 8" key="1">
    <citation type="submission" date="2018-11" db="EMBL/GenBank/DDBJ databases">
        <title>Genomic Encyclopedia of Type Strains, Phase IV (KMG-IV): sequencing the most valuable type-strain genomes for metagenomic binning, comparative biology and taxonomic classification.</title>
        <authorList>
            <person name="Goeker M."/>
        </authorList>
    </citation>
    <scope>NUCLEOTIDE SEQUENCE [LARGE SCALE GENOMIC DNA]</scope>
    <source>
        <strain evidence="7 8">DSM 21945</strain>
    </source>
</reference>
<feature type="binding site" evidence="6">
    <location>
        <position position="167"/>
    </location>
    <ligand>
        <name>molybdate</name>
        <dbReference type="ChEBI" id="CHEBI:36264"/>
    </ligand>
</feature>
<dbReference type="EMBL" id="RJUL01000005">
    <property type="protein sequence ID" value="ROQ25778.1"/>
    <property type="molecule type" value="Genomic_DNA"/>
</dbReference>
<accession>A0A3N1PD82</accession>
<keyword evidence="3 6" id="KW-0479">Metal-binding</keyword>
<dbReference type="SUPFAM" id="SSF53850">
    <property type="entry name" value="Periplasmic binding protein-like II"/>
    <property type="match status" value="1"/>
</dbReference>
<dbReference type="AlphaFoldDB" id="A0A3N1PD82"/>